<reference evidence="1" key="1">
    <citation type="submission" date="2019-08" db="EMBL/GenBank/DDBJ databases">
        <authorList>
            <person name="Kucharzyk K."/>
            <person name="Murdoch R.W."/>
            <person name="Higgins S."/>
            <person name="Loffler F."/>
        </authorList>
    </citation>
    <scope>NUCLEOTIDE SEQUENCE</scope>
</reference>
<gene>
    <name evidence="1" type="ORF">SDC9_169543</name>
</gene>
<comment type="caution">
    <text evidence="1">The sequence shown here is derived from an EMBL/GenBank/DDBJ whole genome shotgun (WGS) entry which is preliminary data.</text>
</comment>
<evidence type="ECO:0000313" key="1">
    <source>
        <dbReference type="EMBL" id="MPN22160.1"/>
    </source>
</evidence>
<sequence>MAADLSQLVKIRLAVGRRKNVVFLPHFLASQTCFVKPARRRPAEVLPHQRVKFIERERLLRQQNFTAGVLHDALQNLQVLSDQRLIHHKAGRWQIFKAHLSPPVSD</sequence>
<name>A0A645G845_9ZZZZ</name>
<dbReference type="AlphaFoldDB" id="A0A645G845"/>
<protein>
    <submittedName>
        <fullName evidence="1">Uncharacterized protein</fullName>
    </submittedName>
</protein>
<accession>A0A645G845</accession>
<proteinExistence type="predicted"/>
<organism evidence="1">
    <name type="scientific">bioreactor metagenome</name>
    <dbReference type="NCBI Taxonomy" id="1076179"/>
    <lineage>
        <taxon>unclassified sequences</taxon>
        <taxon>metagenomes</taxon>
        <taxon>ecological metagenomes</taxon>
    </lineage>
</organism>
<dbReference type="EMBL" id="VSSQ01070328">
    <property type="protein sequence ID" value="MPN22160.1"/>
    <property type="molecule type" value="Genomic_DNA"/>
</dbReference>